<dbReference type="PANTHER" id="PTHR33639">
    <property type="entry name" value="THIOL-DISULFIDE OXIDOREDUCTASE DCC"/>
    <property type="match status" value="1"/>
</dbReference>
<dbReference type="InterPro" id="IPR052927">
    <property type="entry name" value="DCC_oxidoreductase"/>
</dbReference>
<evidence type="ECO:0000313" key="3">
    <source>
        <dbReference type="Proteomes" id="UP000252415"/>
    </source>
</evidence>
<protein>
    <submittedName>
        <fullName evidence="2">Putative DCC family thiol-disulfide oxidoreductase YuxK</fullName>
    </submittedName>
</protein>
<dbReference type="RefSeq" id="WP_114378364.1">
    <property type="nucleotide sequence ID" value="NZ_QPJD01000002.1"/>
</dbReference>
<keyword evidence="1" id="KW-0812">Transmembrane</keyword>
<dbReference type="EMBL" id="QPJD01000002">
    <property type="protein sequence ID" value="RCW50836.1"/>
    <property type="molecule type" value="Genomic_DNA"/>
</dbReference>
<accession>A0A368W702</accession>
<keyword evidence="1" id="KW-0472">Membrane</keyword>
<comment type="caution">
    <text evidence="2">The sequence shown here is derived from an EMBL/GenBank/DDBJ whole genome shotgun (WGS) entry which is preliminary data.</text>
</comment>
<keyword evidence="3" id="KW-1185">Reference proteome</keyword>
<evidence type="ECO:0000256" key="1">
    <source>
        <dbReference type="SAM" id="Phobius"/>
    </source>
</evidence>
<dbReference type="Proteomes" id="UP000252415">
    <property type="component" value="Unassembled WGS sequence"/>
</dbReference>
<evidence type="ECO:0000313" key="2">
    <source>
        <dbReference type="EMBL" id="RCW50836.1"/>
    </source>
</evidence>
<dbReference type="Pfam" id="PF04134">
    <property type="entry name" value="DCC1-like"/>
    <property type="match status" value="1"/>
</dbReference>
<proteinExistence type="predicted"/>
<dbReference type="PANTHER" id="PTHR33639:SF2">
    <property type="entry name" value="DUF393 DOMAIN-CONTAINING PROTEIN"/>
    <property type="match status" value="1"/>
</dbReference>
<organism evidence="2 3">
    <name type="scientific">Paenibacillus prosopidis</name>
    <dbReference type="NCBI Taxonomy" id="630520"/>
    <lineage>
        <taxon>Bacteria</taxon>
        <taxon>Bacillati</taxon>
        <taxon>Bacillota</taxon>
        <taxon>Bacilli</taxon>
        <taxon>Bacillales</taxon>
        <taxon>Paenibacillaceae</taxon>
        <taxon>Paenibacillus</taxon>
    </lineage>
</organism>
<name>A0A368W702_9BACL</name>
<dbReference type="OrthoDB" id="9785438at2"/>
<dbReference type="AlphaFoldDB" id="A0A368W702"/>
<dbReference type="GO" id="GO:0015035">
    <property type="term" value="F:protein-disulfide reductase activity"/>
    <property type="evidence" value="ECO:0007669"/>
    <property type="project" value="InterPro"/>
</dbReference>
<feature type="transmembrane region" description="Helical" evidence="1">
    <location>
        <begin position="90"/>
        <end position="109"/>
    </location>
</feature>
<sequence length="155" mass="17786">MNGPLQRKKSQDILLIDGQCLLCNRITRFVAKRDKAKVFHFASLQSRAGQQLLIEGHLPIDDLNTFVMVKDGQYFTKSEAALRVFRKLDGFWPVLYMFIFVPLAWRNAVYDRIARNRFKWFGKADACLLPTADVRGRFLENGIEPAESGGMSDEK</sequence>
<reference evidence="2 3" key="1">
    <citation type="submission" date="2018-07" db="EMBL/GenBank/DDBJ databases">
        <title>Genomic Encyclopedia of Type Strains, Phase III (KMG-III): the genomes of soil and plant-associated and newly described type strains.</title>
        <authorList>
            <person name="Whitman W."/>
        </authorList>
    </citation>
    <scope>NUCLEOTIDE SEQUENCE [LARGE SCALE GENOMIC DNA]</scope>
    <source>
        <strain evidence="2 3">CECT 7506</strain>
    </source>
</reference>
<gene>
    <name evidence="2" type="ORF">DFP97_10228</name>
</gene>
<dbReference type="InterPro" id="IPR007263">
    <property type="entry name" value="DCC1-like"/>
</dbReference>
<keyword evidence="1" id="KW-1133">Transmembrane helix</keyword>